<dbReference type="AlphaFoldDB" id="A0AAV8YNE3"/>
<comment type="caution">
    <text evidence="1">The sequence shown here is derived from an EMBL/GenBank/DDBJ whole genome shotgun (WGS) entry which is preliminary data.</text>
</comment>
<name>A0AAV8YNE3_9CUCU</name>
<accession>A0AAV8YNE3</accession>
<gene>
    <name evidence="1" type="ORF">NQ318_008119</name>
</gene>
<dbReference type="Proteomes" id="UP001162162">
    <property type="component" value="Unassembled WGS sequence"/>
</dbReference>
<dbReference type="EMBL" id="JAPWTK010000064">
    <property type="protein sequence ID" value="KAJ8952802.1"/>
    <property type="molecule type" value="Genomic_DNA"/>
</dbReference>
<proteinExistence type="predicted"/>
<organism evidence="1 2">
    <name type="scientific">Aromia moschata</name>
    <dbReference type="NCBI Taxonomy" id="1265417"/>
    <lineage>
        <taxon>Eukaryota</taxon>
        <taxon>Metazoa</taxon>
        <taxon>Ecdysozoa</taxon>
        <taxon>Arthropoda</taxon>
        <taxon>Hexapoda</taxon>
        <taxon>Insecta</taxon>
        <taxon>Pterygota</taxon>
        <taxon>Neoptera</taxon>
        <taxon>Endopterygota</taxon>
        <taxon>Coleoptera</taxon>
        <taxon>Polyphaga</taxon>
        <taxon>Cucujiformia</taxon>
        <taxon>Chrysomeloidea</taxon>
        <taxon>Cerambycidae</taxon>
        <taxon>Cerambycinae</taxon>
        <taxon>Callichromatini</taxon>
        <taxon>Aromia</taxon>
    </lineage>
</organism>
<evidence type="ECO:0000313" key="1">
    <source>
        <dbReference type="EMBL" id="KAJ8952802.1"/>
    </source>
</evidence>
<reference evidence="1" key="1">
    <citation type="journal article" date="2023" name="Insect Mol. Biol.">
        <title>Genome sequencing provides insights into the evolution of gene families encoding plant cell wall-degrading enzymes in longhorned beetles.</title>
        <authorList>
            <person name="Shin N.R."/>
            <person name="Okamura Y."/>
            <person name="Kirsch R."/>
            <person name="Pauchet Y."/>
        </authorList>
    </citation>
    <scope>NUCLEOTIDE SEQUENCE</scope>
    <source>
        <strain evidence="1">AMC_N1</strain>
    </source>
</reference>
<keyword evidence="2" id="KW-1185">Reference proteome</keyword>
<sequence>MGVLFLGNGPILDYGHTLFINCRKPAINNIKTAETSSLRIITKMRHPNNPVHNPPNEHLYQETQLTPITDRLQLLSSKFARQPHNRDILQSQCRERTPNRRSPCTGISSPVAVSNFTCLDNSFGGFGRMLGRKNSSCGTSVNDERTPFIVQVSMDYQASFVATYF</sequence>
<protein>
    <submittedName>
        <fullName evidence="1">Uncharacterized protein</fullName>
    </submittedName>
</protein>
<evidence type="ECO:0000313" key="2">
    <source>
        <dbReference type="Proteomes" id="UP001162162"/>
    </source>
</evidence>